<dbReference type="InterPro" id="IPR000014">
    <property type="entry name" value="PAS"/>
</dbReference>
<evidence type="ECO:0000259" key="3">
    <source>
        <dbReference type="PROSITE" id="PS50112"/>
    </source>
</evidence>
<evidence type="ECO:0000313" key="6">
    <source>
        <dbReference type="EMBL" id="GGA04843.1"/>
    </source>
</evidence>
<proteinExistence type="predicted"/>
<dbReference type="InterPro" id="IPR035965">
    <property type="entry name" value="PAS-like_dom_sf"/>
</dbReference>
<feature type="domain" description="GGDEF" evidence="5">
    <location>
        <begin position="200"/>
        <end position="333"/>
    </location>
</feature>
<dbReference type="SUPFAM" id="SSF55785">
    <property type="entry name" value="PYP-like sensor domain (PAS domain)"/>
    <property type="match status" value="1"/>
</dbReference>
<feature type="domain" description="PAS" evidence="3">
    <location>
        <begin position="51"/>
        <end position="88"/>
    </location>
</feature>
<name>A0ABQ1FAP1_9SPHN</name>
<dbReference type="SUPFAM" id="SSF55073">
    <property type="entry name" value="Nucleotide cyclase"/>
    <property type="match status" value="1"/>
</dbReference>
<dbReference type="InterPro" id="IPR035919">
    <property type="entry name" value="EAL_sf"/>
</dbReference>
<dbReference type="NCBIfam" id="TIGR00229">
    <property type="entry name" value="sensory_box"/>
    <property type="match status" value="1"/>
</dbReference>
<dbReference type="PROSITE" id="PS50883">
    <property type="entry name" value="EAL"/>
    <property type="match status" value="1"/>
</dbReference>
<dbReference type="InterPro" id="IPR013767">
    <property type="entry name" value="PAS_fold"/>
</dbReference>
<dbReference type="SUPFAM" id="SSF141868">
    <property type="entry name" value="EAL domain-like"/>
    <property type="match status" value="1"/>
</dbReference>
<protein>
    <recommendedName>
        <fullName evidence="8">GGDEF domain-containing protein</fullName>
    </recommendedName>
</protein>
<dbReference type="PROSITE" id="PS50887">
    <property type="entry name" value="GGDEF"/>
    <property type="match status" value="1"/>
</dbReference>
<dbReference type="InterPro" id="IPR043128">
    <property type="entry name" value="Rev_trsase/Diguanyl_cyclase"/>
</dbReference>
<dbReference type="SMART" id="SM00052">
    <property type="entry name" value="EAL"/>
    <property type="match status" value="1"/>
</dbReference>
<evidence type="ECO:0000259" key="5">
    <source>
        <dbReference type="PROSITE" id="PS50887"/>
    </source>
</evidence>
<organism evidence="6 7">
    <name type="scientific">Blastomonas marina</name>
    <dbReference type="NCBI Taxonomy" id="1867408"/>
    <lineage>
        <taxon>Bacteria</taxon>
        <taxon>Pseudomonadati</taxon>
        <taxon>Pseudomonadota</taxon>
        <taxon>Alphaproteobacteria</taxon>
        <taxon>Sphingomonadales</taxon>
        <taxon>Sphingomonadaceae</taxon>
        <taxon>Blastomonas</taxon>
    </lineage>
</organism>
<comment type="caution">
    <text evidence="6">The sequence shown here is derived from an EMBL/GenBank/DDBJ whole genome shotgun (WGS) entry which is preliminary data.</text>
</comment>
<keyword evidence="1" id="KW-0175">Coiled coil</keyword>
<dbReference type="Proteomes" id="UP000603317">
    <property type="component" value="Unassembled WGS sequence"/>
</dbReference>
<dbReference type="InterPro" id="IPR029787">
    <property type="entry name" value="Nucleotide_cyclase"/>
</dbReference>
<dbReference type="Pfam" id="PF00563">
    <property type="entry name" value="EAL"/>
    <property type="match status" value="1"/>
</dbReference>
<feature type="coiled-coil region" evidence="1">
    <location>
        <begin position="328"/>
        <end position="355"/>
    </location>
</feature>
<evidence type="ECO:0000256" key="1">
    <source>
        <dbReference type="SAM" id="Coils"/>
    </source>
</evidence>
<sequence>MAFFRNRGSAAEVPTHADAGGPEFADAAGFTDAKARLEVLDDFERTGIAWIWATDGDGKLIYLSPGAAEHLGVDPSQLLAQPFASLFETDPDDPDGRSSRPLKFQIKARGKLTDAVVRCMLPETKTGTQKWWQVSAHPKLDPEGNFLGYRGAAKDVTVEYNRKLEDSRLAEYDSLTGLFNRHRMSRRIDSVLAAFKTAKRNCALMMLDLDKFKQVNDTMGHQAGDELLKTVAERLTSIVGDRGEIGRLGGDEFQIILPDIDDRGKLGELADKIIQIVSQPYPIDGKRAVIGTSVGIAIAPYDALESEDLIHASDLALYAAKHGGRGQFRFYSADLKDEEEERQELLDDLRIALNEDQLELHYQPVVQCDNSMVVGFEALMRWEHPERGPVPPSAFIPVAESSALINQLGEWALRRACEDAKAWPKSVRVAVNVSAKQFAQKGFVSLVTNALAASELDPDRLELELTESVFMGDSETVEETFDQLKKLGVRIALDDFGTGYSSLSYLRAAPFDKLKVDKSFVDSCTLQDQNSAKIIAAIIGLSDALGMDVTVEGVEAFDQLELVKSKGAKYIQGWLYSKAMPAAEIAELIEADELRIEPDGPETHRPDRRSVYRRIGVIHEDHRYTAVMRDLSTTGALVEGLVGVPEGEPIVLDLGGGQLAVGVVKHSKEEKFGVEFEAPLVSDGAGGLCTRHRISPYALAAAGMPLEALPQGAETKGIVPEQPKTPRRFMEVVVGGAG</sequence>
<dbReference type="PROSITE" id="PS50112">
    <property type="entry name" value="PAS"/>
    <property type="match status" value="1"/>
</dbReference>
<reference evidence="7" key="1">
    <citation type="journal article" date="2019" name="Int. J. Syst. Evol. Microbiol.">
        <title>The Global Catalogue of Microorganisms (GCM) 10K type strain sequencing project: providing services to taxonomists for standard genome sequencing and annotation.</title>
        <authorList>
            <consortium name="The Broad Institute Genomics Platform"/>
            <consortium name="The Broad Institute Genome Sequencing Center for Infectious Disease"/>
            <person name="Wu L."/>
            <person name="Ma J."/>
        </authorList>
    </citation>
    <scope>NUCLEOTIDE SEQUENCE [LARGE SCALE GENOMIC DNA]</scope>
    <source>
        <strain evidence="7">CGMCC 1.15297</strain>
    </source>
</reference>
<dbReference type="Gene3D" id="3.20.20.450">
    <property type="entry name" value="EAL domain"/>
    <property type="match status" value="1"/>
</dbReference>
<dbReference type="Gene3D" id="3.30.70.270">
    <property type="match status" value="1"/>
</dbReference>
<feature type="region of interest" description="Disordered" evidence="2">
    <location>
        <begin position="1"/>
        <end position="21"/>
    </location>
</feature>
<evidence type="ECO:0000256" key="2">
    <source>
        <dbReference type="SAM" id="MobiDB-lite"/>
    </source>
</evidence>
<dbReference type="EMBL" id="BMID01000001">
    <property type="protein sequence ID" value="GGA04843.1"/>
    <property type="molecule type" value="Genomic_DNA"/>
</dbReference>
<evidence type="ECO:0008006" key="8">
    <source>
        <dbReference type="Google" id="ProtNLM"/>
    </source>
</evidence>
<dbReference type="InterPro" id="IPR052155">
    <property type="entry name" value="Biofilm_reg_signaling"/>
</dbReference>
<dbReference type="PANTHER" id="PTHR44757">
    <property type="entry name" value="DIGUANYLATE CYCLASE DGCP"/>
    <property type="match status" value="1"/>
</dbReference>
<dbReference type="InterPro" id="IPR000160">
    <property type="entry name" value="GGDEF_dom"/>
</dbReference>
<accession>A0ABQ1FAP1</accession>
<dbReference type="Pfam" id="PF00989">
    <property type="entry name" value="PAS"/>
    <property type="match status" value="1"/>
</dbReference>
<dbReference type="CDD" id="cd01948">
    <property type="entry name" value="EAL"/>
    <property type="match status" value="1"/>
</dbReference>
<evidence type="ECO:0000259" key="4">
    <source>
        <dbReference type="PROSITE" id="PS50883"/>
    </source>
</evidence>
<dbReference type="Gene3D" id="3.30.450.20">
    <property type="entry name" value="PAS domain"/>
    <property type="match status" value="1"/>
</dbReference>
<dbReference type="CDD" id="cd01949">
    <property type="entry name" value="GGDEF"/>
    <property type="match status" value="1"/>
</dbReference>
<evidence type="ECO:0000313" key="7">
    <source>
        <dbReference type="Proteomes" id="UP000603317"/>
    </source>
</evidence>
<dbReference type="Pfam" id="PF00990">
    <property type="entry name" value="GGDEF"/>
    <property type="match status" value="1"/>
</dbReference>
<feature type="domain" description="EAL" evidence="4">
    <location>
        <begin position="342"/>
        <end position="593"/>
    </location>
</feature>
<dbReference type="InterPro" id="IPR001633">
    <property type="entry name" value="EAL_dom"/>
</dbReference>
<dbReference type="PANTHER" id="PTHR44757:SF2">
    <property type="entry name" value="BIOFILM ARCHITECTURE MAINTENANCE PROTEIN MBAA"/>
    <property type="match status" value="1"/>
</dbReference>
<dbReference type="RefSeq" id="WP_188641923.1">
    <property type="nucleotide sequence ID" value="NZ_BMID01000001.1"/>
</dbReference>
<dbReference type="SMART" id="SM00267">
    <property type="entry name" value="GGDEF"/>
    <property type="match status" value="1"/>
</dbReference>
<dbReference type="CDD" id="cd00130">
    <property type="entry name" value="PAS"/>
    <property type="match status" value="1"/>
</dbReference>
<keyword evidence="7" id="KW-1185">Reference proteome</keyword>
<gene>
    <name evidence="6" type="ORF">GCM10010923_12930</name>
</gene>
<dbReference type="NCBIfam" id="TIGR00254">
    <property type="entry name" value="GGDEF"/>
    <property type="match status" value="1"/>
</dbReference>